<accession>A0A0A0RU01</accession>
<evidence type="ECO:0000313" key="1">
    <source>
        <dbReference type="EMBL" id="AIW02914.1"/>
    </source>
</evidence>
<reference evidence="1 2" key="1">
    <citation type="submission" date="2014-09" db="EMBL/GenBank/DDBJ databases">
        <authorList>
            <person name="King A.R."/>
            <person name="Cook R.C."/>
            <person name="Khenner E.M."/>
            <person name="Owens N.L."/>
            <person name="Sharma A."/>
            <person name="Stairs E.N."/>
            <person name="King R.A."/>
            <person name="Rinehart C.A."/>
            <person name="Serrano M.G."/>
            <person name="Buck G."/>
            <person name="Lee V."/>
            <person name="Wang Y."/>
            <person name="Carvalho R."/>
            <person name="Voegtly L."/>
            <person name="Shi R."/>
            <person name="Duckworth R."/>
            <person name="Johnson A."/>
            <person name="Loviza R."/>
            <person name="Walstead R."/>
            <person name="Shah Z."/>
            <person name="Kiflezghi M."/>
            <person name="Wade K."/>
            <person name="Anders K.R."/>
            <person name="Braun M.A."/>
            <person name="Delesalle V.A."/>
            <person name="Hughes L.E."/>
            <person name="Ware V.C."/>
            <person name="Bradley K.W."/>
            <person name="Barker L.P."/>
            <person name="Asai D.J."/>
            <person name="Bowman C.A."/>
            <person name="Russell D.A."/>
            <person name="Pope W.H."/>
            <person name="Jacobs-Sera D."/>
            <person name="Hendrix R.W."/>
            <person name="Hatfull G.F."/>
        </authorList>
    </citation>
    <scope>NUCLEOTIDE SEQUENCE [LARGE SCALE GENOMIC DNA]</scope>
</reference>
<dbReference type="RefSeq" id="YP_009205393.1">
    <property type="nucleotide sequence ID" value="NC_028877.1"/>
</dbReference>
<dbReference type="EMBL" id="KM677210">
    <property type="protein sequence ID" value="AIW02914.1"/>
    <property type="molecule type" value="Genomic_DNA"/>
</dbReference>
<keyword evidence="2" id="KW-1185">Reference proteome</keyword>
<proteinExistence type="predicted"/>
<evidence type="ECO:0000313" key="2">
    <source>
        <dbReference type="Proteomes" id="UP000030210"/>
    </source>
</evidence>
<sequence length="125" mass="14042">MAHATANDVVVLWAKEPEPEVMALIGRRLEQVERMIRRRIPDLDVKVILSPTFKADLIDIEADAVLRLVRNPEGYLSETDGAYTYQLASDLSQGKLVILDEEWETLGVNSIKRMGVIVPNLVMPT</sequence>
<dbReference type="InterPro" id="IPR018963">
    <property type="entry name" value="Mycophage_D29_Gp19"/>
</dbReference>
<gene>
    <name evidence="1" type="ORF">PBI_LARENN_19</name>
</gene>
<dbReference type="OrthoDB" id="14615at10239"/>
<dbReference type="KEGG" id="vg:26632032"/>
<dbReference type="GeneID" id="26632032"/>
<name>A0A0A0RU01_9CAUD</name>
<dbReference type="Pfam" id="PF09355">
    <property type="entry name" value="Phage_Gp19"/>
    <property type="match status" value="1"/>
</dbReference>
<organism evidence="1 2">
    <name type="scientific">Mycobacterium phage Larenn</name>
    <dbReference type="NCBI Taxonomy" id="1560285"/>
    <lineage>
        <taxon>Viruses</taxon>
        <taxon>Duplodnaviria</taxon>
        <taxon>Heunggongvirae</taxon>
        <taxon>Uroviricota</taxon>
        <taxon>Caudoviricetes</taxon>
        <taxon>Turbidovirus</taxon>
        <taxon>Turbidovirus larenn</taxon>
    </lineage>
</organism>
<dbReference type="Proteomes" id="UP000030210">
    <property type="component" value="Segment"/>
</dbReference>
<protein>
    <submittedName>
        <fullName evidence="1">Head-to-tail adaptor</fullName>
    </submittedName>
</protein>